<dbReference type="EMBL" id="AMPQ01000008">
    <property type="protein sequence ID" value="EKE31642.1"/>
    <property type="molecule type" value="Genomic_DNA"/>
</dbReference>
<dbReference type="eggNOG" id="COG1306">
    <property type="taxonomic scope" value="Bacteria"/>
</dbReference>
<dbReference type="SUPFAM" id="SSF51445">
    <property type="entry name" value="(Trans)glycosidases"/>
    <property type="match status" value="1"/>
</dbReference>
<dbReference type="Pfam" id="PF13200">
    <property type="entry name" value="DUF4015"/>
    <property type="match status" value="1"/>
</dbReference>
<gene>
    <name evidence="2" type="ORF">MJ3_07673</name>
</gene>
<name>K2GBK9_9BACI</name>
<dbReference type="InterPro" id="IPR017853">
    <property type="entry name" value="GH"/>
</dbReference>
<protein>
    <recommendedName>
        <fullName evidence="1">DUF4015 domain-containing protein</fullName>
    </recommendedName>
</protein>
<sequence length="429" mass="48569">MKVMENYGHLIGFSYIIEEMMAGDGKVKSILCSLMFVIMVVCSLAGAVQAEEGEELPATDVSGKELVSEKYPFPDKIQRFMRESELSFTYPDAVRGIYVTANSAAGKKMPELTELVKSTDLNAMVIDVKEDHGEIMLEPHNEKYKKIFEGKYDSVMDDPEAILKDLEKKGIYPIARVVVFKDNVLAEERPELSFTKENGEIWTNGKGEAFVNPFKKEVWEYNVEVAKMAADLGFQEVQFDYVRFPEGFASRDDVLQYGRGDYDSEGVSDVQQRVNAVTDFVEYARESLRNYNTDVSVDIFGYSAVVPEEPNIGQNFSKIASNVDVISSMIYPSHWGSFFGIENTDTEPYKLVEEYAKVENDRLKTLEEPPVSRPWIQDFEAPWLYSGPTKQYGVAEVEAQIEALNNNGIEEYLIWNAGNNYTEGVDYTP</sequence>
<dbReference type="STRING" id="1230341.AAV35_009215"/>
<comment type="caution">
    <text evidence="2">The sequence shown here is derived from an EMBL/GenBank/DDBJ whole genome shotgun (WGS) entry which is preliminary data.</text>
</comment>
<dbReference type="Proteomes" id="UP000011746">
    <property type="component" value="Unassembled WGS sequence"/>
</dbReference>
<dbReference type="RefSeq" id="WP_008590083.1">
    <property type="nucleotide sequence ID" value="NZ_JAFBFF010000007.1"/>
</dbReference>
<keyword evidence="3" id="KW-1185">Reference proteome</keyword>
<evidence type="ECO:0000313" key="2">
    <source>
        <dbReference type="EMBL" id="EKE31642.1"/>
    </source>
</evidence>
<evidence type="ECO:0000313" key="3">
    <source>
        <dbReference type="Proteomes" id="UP000011746"/>
    </source>
</evidence>
<dbReference type="Gene3D" id="3.20.20.80">
    <property type="entry name" value="Glycosidases"/>
    <property type="match status" value="1"/>
</dbReference>
<reference evidence="2 3" key="1">
    <citation type="journal article" date="2012" name="J. Bacteriol.">
        <title>Draft Genome Sequence of Salimicrobium sp. Strain MJ3, Isolated from Myulchi-Jeot, Korean Fermented Seafood.</title>
        <authorList>
            <person name="Lee S.H."/>
            <person name="Jung J.Y."/>
            <person name="Jeon C.O."/>
        </authorList>
    </citation>
    <scope>NUCLEOTIDE SEQUENCE [LARGE SCALE GENOMIC DNA]</scope>
    <source>
        <strain evidence="2 3">MJ3</strain>
    </source>
</reference>
<dbReference type="InterPro" id="IPR025275">
    <property type="entry name" value="DUF4015"/>
</dbReference>
<organism evidence="2 3">
    <name type="scientific">Salimicrobium jeotgali</name>
    <dbReference type="NCBI Taxonomy" id="1230341"/>
    <lineage>
        <taxon>Bacteria</taxon>
        <taxon>Bacillati</taxon>
        <taxon>Bacillota</taxon>
        <taxon>Bacilli</taxon>
        <taxon>Bacillales</taxon>
        <taxon>Bacillaceae</taxon>
        <taxon>Salimicrobium</taxon>
    </lineage>
</organism>
<evidence type="ECO:0000259" key="1">
    <source>
        <dbReference type="Pfam" id="PF13200"/>
    </source>
</evidence>
<dbReference type="AlphaFoldDB" id="K2GBK9"/>
<proteinExistence type="predicted"/>
<dbReference type="PATRIC" id="fig|1230341.3.peg.1589"/>
<accession>K2GBK9</accession>
<feature type="domain" description="DUF4015" evidence="1">
    <location>
        <begin position="96"/>
        <end position="421"/>
    </location>
</feature>